<dbReference type="InterPro" id="IPR004027">
    <property type="entry name" value="SEC_C_motif"/>
</dbReference>
<evidence type="ECO:0000313" key="3">
    <source>
        <dbReference type="Proteomes" id="UP001589793"/>
    </source>
</evidence>
<feature type="domain" description="YchJ-like middle NTF2-like" evidence="1">
    <location>
        <begin position="31"/>
        <end position="129"/>
    </location>
</feature>
<dbReference type="EMBL" id="JBHLSV010000005">
    <property type="protein sequence ID" value="MFC0673598.1"/>
    <property type="molecule type" value="Genomic_DNA"/>
</dbReference>
<dbReference type="Proteomes" id="UP001589793">
    <property type="component" value="Unassembled WGS sequence"/>
</dbReference>
<dbReference type="InterPro" id="IPR032710">
    <property type="entry name" value="NTF2-like_dom_sf"/>
</dbReference>
<evidence type="ECO:0000259" key="1">
    <source>
        <dbReference type="Pfam" id="PF17775"/>
    </source>
</evidence>
<keyword evidence="3" id="KW-1185">Reference proteome</keyword>
<dbReference type="Gene3D" id="3.10.450.50">
    <property type="match status" value="1"/>
</dbReference>
<dbReference type="RefSeq" id="WP_376979281.1">
    <property type="nucleotide sequence ID" value="NZ_JBHLSV010000005.1"/>
</dbReference>
<dbReference type="Pfam" id="PF17775">
    <property type="entry name" value="YchJ_M-like"/>
    <property type="match status" value="1"/>
</dbReference>
<dbReference type="Pfam" id="PF02810">
    <property type="entry name" value="SEC-C"/>
    <property type="match status" value="1"/>
</dbReference>
<evidence type="ECO:0000313" key="2">
    <source>
        <dbReference type="EMBL" id="MFC0673598.1"/>
    </source>
</evidence>
<reference evidence="2 3" key="1">
    <citation type="submission" date="2024-09" db="EMBL/GenBank/DDBJ databases">
        <authorList>
            <person name="Sun Q."/>
            <person name="Mori K."/>
        </authorList>
    </citation>
    <scope>NUCLEOTIDE SEQUENCE [LARGE SCALE GENOMIC DNA]</scope>
    <source>
        <strain evidence="2 3">CICC 10874</strain>
    </source>
</reference>
<dbReference type="InterPro" id="IPR048469">
    <property type="entry name" value="YchJ-like_M"/>
</dbReference>
<name>A0ABV6RCA9_9MICO</name>
<gene>
    <name evidence="2" type="ORF">ACFFF6_06490</name>
</gene>
<sequence>MSDDMRCPCGSGDPLADCCAPILDRRRQAGTAQQLMRSRYTAFALRDLAHLLVSWHPSTRPVADELARSLEDGTRWLHLAILRIEAGGPFDDQGTVEFRALAKGPGGRVELHETSRFVREDGHWLYVDGDVV</sequence>
<comment type="caution">
    <text evidence="2">The sequence shown here is derived from an EMBL/GenBank/DDBJ whole genome shotgun (WGS) entry which is preliminary data.</text>
</comment>
<protein>
    <submittedName>
        <fullName evidence="2">YchJ family protein</fullName>
    </submittedName>
</protein>
<organism evidence="2 3">
    <name type="scientific">Brachybacterium hainanense</name>
    <dbReference type="NCBI Taxonomy" id="1541174"/>
    <lineage>
        <taxon>Bacteria</taxon>
        <taxon>Bacillati</taxon>
        <taxon>Actinomycetota</taxon>
        <taxon>Actinomycetes</taxon>
        <taxon>Micrococcales</taxon>
        <taxon>Dermabacteraceae</taxon>
        <taxon>Brachybacterium</taxon>
    </lineage>
</organism>
<dbReference type="PANTHER" id="PTHR33747:SF1">
    <property type="entry name" value="ADENYLATE CYCLASE-ASSOCIATED CAP C-TERMINAL DOMAIN-CONTAINING PROTEIN"/>
    <property type="match status" value="1"/>
</dbReference>
<dbReference type="PANTHER" id="PTHR33747">
    <property type="entry name" value="UPF0225 PROTEIN SCO1677"/>
    <property type="match status" value="1"/>
</dbReference>
<proteinExistence type="predicted"/>
<accession>A0ABV6RCA9</accession>
<dbReference type="SUPFAM" id="SSF54427">
    <property type="entry name" value="NTF2-like"/>
    <property type="match status" value="1"/>
</dbReference>